<evidence type="ECO:0008006" key="2">
    <source>
        <dbReference type="Google" id="ProtNLM"/>
    </source>
</evidence>
<dbReference type="SUPFAM" id="SSF46785">
    <property type="entry name" value="Winged helix' DNA-binding domain"/>
    <property type="match status" value="1"/>
</dbReference>
<comment type="caution">
    <text evidence="1">The sequence shown here is derived from an EMBL/GenBank/DDBJ whole genome shotgun (WGS) entry which is preliminary data.</text>
</comment>
<protein>
    <recommendedName>
        <fullName evidence="2">HTH marR-type domain-containing protein</fullName>
    </recommendedName>
</protein>
<dbReference type="AlphaFoldDB" id="X0UWW3"/>
<proteinExistence type="predicted"/>
<name>X0UWW3_9ZZZZ</name>
<organism evidence="1">
    <name type="scientific">marine sediment metagenome</name>
    <dbReference type="NCBI Taxonomy" id="412755"/>
    <lineage>
        <taxon>unclassified sequences</taxon>
        <taxon>metagenomes</taxon>
        <taxon>ecological metagenomes</taxon>
    </lineage>
</organism>
<gene>
    <name evidence="1" type="ORF">S01H1_37161</name>
</gene>
<accession>X0UWW3</accession>
<dbReference type="InterPro" id="IPR036390">
    <property type="entry name" value="WH_DNA-bd_sf"/>
</dbReference>
<dbReference type="InterPro" id="IPR036388">
    <property type="entry name" value="WH-like_DNA-bd_sf"/>
</dbReference>
<dbReference type="Gene3D" id="1.10.10.10">
    <property type="entry name" value="Winged helix-like DNA-binding domain superfamily/Winged helix DNA-binding domain"/>
    <property type="match status" value="1"/>
</dbReference>
<sequence length="105" mass="11524">MSEEKLGKLNEKMEAILGLGKAPSQNIVFFSLLGTGKTMTVGEISSEVGLTSKATERAVAKLLEKELIQRAPFRARSYSCDSKEILLGLLVTVQNLKERLDKRGL</sequence>
<evidence type="ECO:0000313" key="1">
    <source>
        <dbReference type="EMBL" id="GAG10339.1"/>
    </source>
</evidence>
<dbReference type="EMBL" id="BARS01023334">
    <property type="protein sequence ID" value="GAG10339.1"/>
    <property type="molecule type" value="Genomic_DNA"/>
</dbReference>
<reference evidence="1" key="1">
    <citation type="journal article" date="2014" name="Front. Microbiol.">
        <title>High frequency of phylogenetically diverse reductive dehalogenase-homologous genes in deep subseafloor sedimentary metagenomes.</title>
        <authorList>
            <person name="Kawai M."/>
            <person name="Futagami T."/>
            <person name="Toyoda A."/>
            <person name="Takaki Y."/>
            <person name="Nishi S."/>
            <person name="Hori S."/>
            <person name="Arai W."/>
            <person name="Tsubouchi T."/>
            <person name="Morono Y."/>
            <person name="Uchiyama I."/>
            <person name="Ito T."/>
            <person name="Fujiyama A."/>
            <person name="Inagaki F."/>
            <person name="Takami H."/>
        </authorList>
    </citation>
    <scope>NUCLEOTIDE SEQUENCE</scope>
    <source>
        <strain evidence="1">Expedition CK06-06</strain>
    </source>
</reference>